<proteinExistence type="predicted"/>
<feature type="transmembrane region" description="Helical" evidence="1">
    <location>
        <begin position="287"/>
        <end position="306"/>
    </location>
</feature>
<feature type="transmembrane region" description="Helical" evidence="1">
    <location>
        <begin position="214"/>
        <end position="239"/>
    </location>
</feature>
<organism evidence="2 3">
    <name type="scientific">Candidatus Magasanikbacteria bacterium RIFCSPLOWO2_02_FULL_44_11</name>
    <dbReference type="NCBI Taxonomy" id="1798689"/>
    <lineage>
        <taxon>Bacteria</taxon>
        <taxon>Candidatus Magasanikiibacteriota</taxon>
    </lineage>
</organism>
<keyword evidence="1" id="KW-1133">Transmembrane helix</keyword>
<dbReference type="STRING" id="1798689.A3I29_04185"/>
<feature type="transmembrane region" description="Helical" evidence="1">
    <location>
        <begin position="7"/>
        <end position="30"/>
    </location>
</feature>
<keyword evidence="1" id="KW-0472">Membrane</keyword>
<dbReference type="AlphaFoldDB" id="A0A1F6N9T6"/>
<feature type="transmembrane region" description="Helical" evidence="1">
    <location>
        <begin position="434"/>
        <end position="454"/>
    </location>
</feature>
<feature type="transmembrane region" description="Helical" evidence="1">
    <location>
        <begin position="391"/>
        <end position="414"/>
    </location>
</feature>
<name>A0A1F6N9T6_9BACT</name>
<feature type="transmembrane region" description="Helical" evidence="1">
    <location>
        <begin position="50"/>
        <end position="74"/>
    </location>
</feature>
<keyword evidence="1" id="KW-0812">Transmembrane</keyword>
<evidence type="ECO:0000256" key="1">
    <source>
        <dbReference type="SAM" id="Phobius"/>
    </source>
</evidence>
<dbReference type="EMBL" id="MFQK01000039">
    <property type="protein sequence ID" value="OGH80611.1"/>
    <property type="molecule type" value="Genomic_DNA"/>
</dbReference>
<feature type="transmembrane region" description="Helical" evidence="1">
    <location>
        <begin position="145"/>
        <end position="163"/>
    </location>
</feature>
<evidence type="ECO:0000313" key="3">
    <source>
        <dbReference type="Proteomes" id="UP000178726"/>
    </source>
</evidence>
<accession>A0A1F6N9T6</accession>
<gene>
    <name evidence="2" type="ORF">A3I29_04185</name>
</gene>
<feature type="transmembrane region" description="Helical" evidence="1">
    <location>
        <begin position="466"/>
        <end position="486"/>
    </location>
</feature>
<dbReference type="Pfam" id="PF26314">
    <property type="entry name" value="MptA_B_family"/>
    <property type="match status" value="1"/>
</dbReference>
<feature type="transmembrane region" description="Helical" evidence="1">
    <location>
        <begin position="86"/>
        <end position="105"/>
    </location>
</feature>
<feature type="transmembrane region" description="Helical" evidence="1">
    <location>
        <begin position="246"/>
        <end position="275"/>
    </location>
</feature>
<feature type="transmembrane region" description="Helical" evidence="1">
    <location>
        <begin position="349"/>
        <end position="370"/>
    </location>
</feature>
<dbReference type="Proteomes" id="UP000178726">
    <property type="component" value="Unassembled WGS sequence"/>
</dbReference>
<evidence type="ECO:0008006" key="4">
    <source>
        <dbReference type="Google" id="ProtNLM"/>
    </source>
</evidence>
<protein>
    <recommendedName>
        <fullName evidence="4">DUF2029 domain-containing protein</fullName>
    </recommendedName>
</protein>
<sequence>MNKKMVIIGYGSLWFVLATFSVIRYGAIWGRSCFFQTPGWLACTAQLENGARIGLGLVIAAIFACLLAAGLWLWKNGTAVAIVSGRLRLILLSLGMLALLVVPLGSSDLPYYFSSGKAISEGLNPYNSPWKVQVDFSDPVQSLTATYYAYGPIMATIFHYLYLLTKGNVVLFILGWKMLMLITFVACGLLTVYLCKLISKNNTIDWTVLWFSQPLLLFEWLVNGHFDGLWLLSLLVAIYTAHTKRWWLVLPALTVGVWIKFLPLLFVPFFALWWWQDINWNTWKNKTIQALVGVVVSGAITMASWVPYWVGPKVFDSLVMQSKWAFSSIFATIYYSLKPLFESVLADQAHWYLTRLVQGALLVVVLYMLYPLFKKSWAILLKKEAWESGKYVLAIFIFLLVYTLFWQKSFWPWYMTWFIPLANIAYQATKQKPIYTIITWISTVAVVQHVALLLNSLSKDPAPGTSLWFSWFVVGTIMVHPIYVLYSWRKNDYSFSLNESSPYAK</sequence>
<feature type="transmembrane region" description="Helical" evidence="1">
    <location>
        <begin position="170"/>
        <end position="194"/>
    </location>
</feature>
<evidence type="ECO:0000313" key="2">
    <source>
        <dbReference type="EMBL" id="OGH80611.1"/>
    </source>
</evidence>
<comment type="caution">
    <text evidence="2">The sequence shown here is derived from an EMBL/GenBank/DDBJ whole genome shotgun (WGS) entry which is preliminary data.</text>
</comment>
<reference evidence="2 3" key="1">
    <citation type="journal article" date="2016" name="Nat. Commun.">
        <title>Thousands of microbial genomes shed light on interconnected biogeochemical processes in an aquifer system.</title>
        <authorList>
            <person name="Anantharaman K."/>
            <person name="Brown C.T."/>
            <person name="Hug L.A."/>
            <person name="Sharon I."/>
            <person name="Castelle C.J."/>
            <person name="Probst A.J."/>
            <person name="Thomas B.C."/>
            <person name="Singh A."/>
            <person name="Wilkins M.J."/>
            <person name="Karaoz U."/>
            <person name="Brodie E.L."/>
            <person name="Williams K.H."/>
            <person name="Hubbard S.S."/>
            <person name="Banfield J.F."/>
        </authorList>
    </citation>
    <scope>NUCLEOTIDE SEQUENCE [LARGE SCALE GENOMIC DNA]</scope>
</reference>
<feature type="transmembrane region" description="Helical" evidence="1">
    <location>
        <begin position="318"/>
        <end position="337"/>
    </location>
</feature>